<evidence type="ECO:0000313" key="4">
    <source>
        <dbReference type="Proteomes" id="UP001162060"/>
    </source>
</evidence>
<evidence type="ECO:0000256" key="1">
    <source>
        <dbReference type="SAM" id="MobiDB-lite"/>
    </source>
</evidence>
<sequence length="132" mass="14267">MPSKHGNAVVVVAATLLFFCCAVTYGGYTFPKCAENGQGCCQYGLELMRHHGLVVLKVEDSDIVVTCKSGFLRCSEENPEQKASYDPAANDTCPDFAAMMESRSEITYLSGVQTKDDDEAEAEAGRVQAVDI</sequence>
<dbReference type="AlphaFoldDB" id="A0AAV1UBG2"/>
<dbReference type="Proteomes" id="UP001162060">
    <property type="component" value="Unassembled WGS sequence"/>
</dbReference>
<name>A0AAV1UBG2_9STRA</name>
<protein>
    <submittedName>
        <fullName evidence="3">Uncharacterized protein</fullName>
    </submittedName>
</protein>
<dbReference type="EMBL" id="CAKLBY020000187">
    <property type="protein sequence ID" value="CAK7931921.1"/>
    <property type="molecule type" value="Genomic_DNA"/>
</dbReference>
<evidence type="ECO:0000313" key="3">
    <source>
        <dbReference type="EMBL" id="CAK7931921.1"/>
    </source>
</evidence>
<accession>A0AAV1UBG2</accession>
<feature type="signal peptide" evidence="2">
    <location>
        <begin position="1"/>
        <end position="26"/>
    </location>
</feature>
<feature type="region of interest" description="Disordered" evidence="1">
    <location>
        <begin position="110"/>
        <end position="132"/>
    </location>
</feature>
<evidence type="ECO:0000256" key="2">
    <source>
        <dbReference type="SAM" id="SignalP"/>
    </source>
</evidence>
<comment type="caution">
    <text evidence="3">The sequence shown here is derived from an EMBL/GenBank/DDBJ whole genome shotgun (WGS) entry which is preliminary data.</text>
</comment>
<reference evidence="3" key="1">
    <citation type="submission" date="2024-01" db="EMBL/GenBank/DDBJ databases">
        <authorList>
            <person name="Webb A."/>
        </authorList>
    </citation>
    <scope>NUCLEOTIDE SEQUENCE</scope>
    <source>
        <strain evidence="3">Pm1</strain>
    </source>
</reference>
<organism evidence="3 4">
    <name type="scientific">Peronospora matthiolae</name>
    <dbReference type="NCBI Taxonomy" id="2874970"/>
    <lineage>
        <taxon>Eukaryota</taxon>
        <taxon>Sar</taxon>
        <taxon>Stramenopiles</taxon>
        <taxon>Oomycota</taxon>
        <taxon>Peronosporomycetes</taxon>
        <taxon>Peronosporales</taxon>
        <taxon>Peronosporaceae</taxon>
        <taxon>Peronospora</taxon>
    </lineage>
</organism>
<keyword evidence="2" id="KW-0732">Signal</keyword>
<feature type="chain" id="PRO_5043729600" evidence="2">
    <location>
        <begin position="27"/>
        <end position="132"/>
    </location>
</feature>
<gene>
    <name evidence="3" type="ORF">PM001_LOCUS17071</name>
</gene>
<proteinExistence type="predicted"/>